<protein>
    <submittedName>
        <fullName evidence="1">Uncharacterized protein</fullName>
    </submittedName>
</protein>
<dbReference type="AlphaFoldDB" id="A0A2Z5FXQ4"/>
<dbReference type="KEGG" id="abas:ACPOL_1909"/>
<accession>A0A2Z5FXQ4</accession>
<evidence type="ECO:0000313" key="1">
    <source>
        <dbReference type="EMBL" id="AXC11247.1"/>
    </source>
</evidence>
<reference evidence="1 2" key="1">
    <citation type="journal article" date="2018" name="Front. Microbiol.">
        <title>Hydrolytic Capabilities as a Key to Environmental Success: Chitinolytic and Cellulolytic Acidobacteria From Acidic Sub-arctic Soils and Boreal Peatlands.</title>
        <authorList>
            <person name="Belova S.E."/>
            <person name="Ravin N.V."/>
            <person name="Pankratov T.A."/>
            <person name="Rakitin A.L."/>
            <person name="Ivanova A.A."/>
            <person name="Beletsky A.V."/>
            <person name="Mardanov A.V."/>
            <person name="Sinninghe Damste J.S."/>
            <person name="Dedysh S.N."/>
        </authorList>
    </citation>
    <scope>NUCLEOTIDE SEQUENCE [LARGE SCALE GENOMIC DNA]</scope>
    <source>
        <strain evidence="1 2">SBC82</strain>
    </source>
</reference>
<evidence type="ECO:0000313" key="2">
    <source>
        <dbReference type="Proteomes" id="UP000253606"/>
    </source>
</evidence>
<organism evidence="1 2">
    <name type="scientific">Acidisarcina polymorpha</name>
    <dbReference type="NCBI Taxonomy" id="2211140"/>
    <lineage>
        <taxon>Bacteria</taxon>
        <taxon>Pseudomonadati</taxon>
        <taxon>Acidobacteriota</taxon>
        <taxon>Terriglobia</taxon>
        <taxon>Terriglobales</taxon>
        <taxon>Acidobacteriaceae</taxon>
        <taxon>Acidisarcina</taxon>
    </lineage>
</organism>
<dbReference type="EMBL" id="CP030840">
    <property type="protein sequence ID" value="AXC11247.1"/>
    <property type="molecule type" value="Genomic_DNA"/>
</dbReference>
<dbReference type="Proteomes" id="UP000253606">
    <property type="component" value="Chromosome"/>
</dbReference>
<proteinExistence type="predicted"/>
<keyword evidence="2" id="KW-1185">Reference proteome</keyword>
<sequence length="40" mass="4698">MAITGPVVFIMAEKPAEWRRSLLTEEPTRIPWPPESQRYN</sequence>
<name>A0A2Z5FXQ4_9BACT</name>
<gene>
    <name evidence="1" type="ORF">ACPOL_1909</name>
</gene>